<dbReference type="Proteomes" id="UP000018001">
    <property type="component" value="Unassembled WGS sequence"/>
</dbReference>
<keyword evidence="3" id="KW-1185">Reference proteome</keyword>
<proteinExistence type="predicted"/>
<dbReference type="InParanoid" id="V5HQJ3"/>
<feature type="chain" id="PRO_5004736021" description="ABC transporter" evidence="1">
    <location>
        <begin position="23"/>
        <end position="716"/>
    </location>
</feature>
<dbReference type="Gene3D" id="1.20.910.10">
    <property type="entry name" value="Heme oxygenase-like"/>
    <property type="match status" value="1"/>
</dbReference>
<sequence>MIAKLDLLSLFVIPCLICYVVSQKCQRIYALLQPNGVKPHKAKKMFLHGEAEAVIRQGSGDKELQMLKEVYFKLQNLEAFPEILPVARKLLSQMFSGSLLDAAKERDSSILGLGDFTPGKLADFVHTTEAKTKTQWENYLARRKSGSSTELFRNTESARDWLVQNAPLKYVDGAWLGHIHKVTTPFAIRRVTKNAWQVLSEELGDGDLRKNHVFLYQQLLEKVSSPLPAGDSEDFIHPRHGLKDVGVWRASVAQLLISLFPHEFLPEILGFNLHFEGLTLTTIKAAHELKELGIDPYYFLIHITIDNSDTGHTAMALETVVKYLDIVQTQYGTGGVQTAWKRIQSGYVLSERSSTIPVRSVKDMKTVPVTECLTEDVIKIFQAKASAADKIHCASRVKIGRCSLVEWLDPIHICDKKWQLDFLYALANCTPWVKRGDSENSRLVHELCWGGRMFGSFTHHEVEVVKNWIDSLDNFYMFFVGNRNGLKAVLERGDIRYDYPVFSSLSVPDILGQTVPLLQDGEKLILPKANTAKLTRILPLWLTHICLLEGFVTVPFKTTNILHCAVIRLLRSQYGFGIERHGVEGIDDVRRDGVGLVELGLELMRASGAEQVDSLRDVLERWPSDFATVMLHLSMQPVKHGALLLGMTSAFVSLHESVASSNLLSFEMRQILQGIIVRERESLKICRDGLGGNGQESGDFARGFALAKRVLLQCFE</sequence>
<dbReference type="HOGENOM" id="CLU_003680_0_0_1"/>
<dbReference type="eggNOG" id="ENOG502QVWE">
    <property type="taxonomic scope" value="Eukaryota"/>
</dbReference>
<gene>
    <name evidence="2" type="ORF">PVAR5_0117</name>
</gene>
<keyword evidence="1" id="KW-0732">Signal</keyword>
<dbReference type="InterPro" id="IPR016084">
    <property type="entry name" value="Haem_Oase-like_multi-hlx"/>
</dbReference>
<reference evidence="3" key="1">
    <citation type="journal article" date="2014" name="Genome Announc.">
        <title>Draft genome sequence of the formaldehyde-resistant fungus Byssochlamys spectabilis No. 5 (anamorph Paecilomyces variotii No. 5) (NBRC109023).</title>
        <authorList>
            <person name="Oka T."/>
            <person name="Ekino K."/>
            <person name="Fukuda K."/>
            <person name="Nomura Y."/>
        </authorList>
    </citation>
    <scope>NUCLEOTIDE SEQUENCE [LARGE SCALE GENOMIC DNA]</scope>
    <source>
        <strain evidence="3">No. 5 / NBRC 109023</strain>
    </source>
</reference>
<evidence type="ECO:0000313" key="3">
    <source>
        <dbReference type="Proteomes" id="UP000018001"/>
    </source>
</evidence>
<dbReference type="OrthoDB" id="10057598at2759"/>
<comment type="caution">
    <text evidence="2">The sequence shown here is derived from an EMBL/GenBank/DDBJ whole genome shotgun (WGS) entry which is preliminary data.</text>
</comment>
<name>V5HQJ3_BYSSN</name>
<dbReference type="AlphaFoldDB" id="V5HQJ3"/>
<evidence type="ECO:0000313" key="2">
    <source>
        <dbReference type="EMBL" id="GAD91545.1"/>
    </source>
</evidence>
<protein>
    <recommendedName>
        <fullName evidence="4">ABC transporter</fullName>
    </recommendedName>
</protein>
<evidence type="ECO:0000256" key="1">
    <source>
        <dbReference type="SAM" id="SignalP"/>
    </source>
</evidence>
<organism evidence="2 3">
    <name type="scientific">Byssochlamys spectabilis (strain No. 5 / NBRC 109023)</name>
    <name type="common">Paecilomyces variotii</name>
    <dbReference type="NCBI Taxonomy" id="1356009"/>
    <lineage>
        <taxon>Eukaryota</taxon>
        <taxon>Fungi</taxon>
        <taxon>Dikarya</taxon>
        <taxon>Ascomycota</taxon>
        <taxon>Pezizomycotina</taxon>
        <taxon>Eurotiomycetes</taxon>
        <taxon>Eurotiomycetidae</taxon>
        <taxon>Eurotiales</taxon>
        <taxon>Thermoascaceae</taxon>
        <taxon>Paecilomyces</taxon>
    </lineage>
</organism>
<dbReference type="Pfam" id="PF14518">
    <property type="entry name" value="Haem_oxygenas_2"/>
    <property type="match status" value="1"/>
</dbReference>
<dbReference type="SMART" id="SM01236">
    <property type="entry name" value="Haem_oxygenase_2"/>
    <property type="match status" value="1"/>
</dbReference>
<feature type="signal peptide" evidence="1">
    <location>
        <begin position="1"/>
        <end position="22"/>
    </location>
</feature>
<accession>V5HQJ3</accession>
<evidence type="ECO:0008006" key="4">
    <source>
        <dbReference type="Google" id="ProtNLM"/>
    </source>
</evidence>
<dbReference type="EMBL" id="BAUL01000001">
    <property type="protein sequence ID" value="GAD91545.1"/>
    <property type="molecule type" value="Genomic_DNA"/>
</dbReference>